<gene>
    <name evidence="1" type="ORF">ACFSQJ_11875</name>
</gene>
<accession>A0ABW5N0U7</accession>
<name>A0ABW5N0U7_9FLAO</name>
<protein>
    <submittedName>
        <fullName evidence="1">Uncharacterized protein</fullName>
    </submittedName>
</protein>
<dbReference type="RefSeq" id="WP_377767179.1">
    <property type="nucleotide sequence ID" value="NZ_JBHULB010000016.1"/>
</dbReference>
<evidence type="ECO:0000313" key="2">
    <source>
        <dbReference type="Proteomes" id="UP001597526"/>
    </source>
</evidence>
<organism evidence="1 2">
    <name type="scientific">Croceitalea marina</name>
    <dbReference type="NCBI Taxonomy" id="1775166"/>
    <lineage>
        <taxon>Bacteria</taxon>
        <taxon>Pseudomonadati</taxon>
        <taxon>Bacteroidota</taxon>
        <taxon>Flavobacteriia</taxon>
        <taxon>Flavobacteriales</taxon>
        <taxon>Flavobacteriaceae</taxon>
        <taxon>Croceitalea</taxon>
    </lineage>
</organism>
<keyword evidence="2" id="KW-1185">Reference proteome</keyword>
<comment type="caution">
    <text evidence="1">The sequence shown here is derived from an EMBL/GenBank/DDBJ whole genome shotgun (WGS) entry which is preliminary data.</text>
</comment>
<evidence type="ECO:0000313" key="1">
    <source>
        <dbReference type="EMBL" id="MFD2587634.1"/>
    </source>
</evidence>
<dbReference type="EMBL" id="JBHULB010000016">
    <property type="protein sequence ID" value="MFD2587634.1"/>
    <property type="molecule type" value="Genomic_DNA"/>
</dbReference>
<sequence>MDTLAQLHLASQYLATAGKSFLKERSDDSHTNLGFFPEDNTLRTWPLNDKNAYLSLRYDDFSLEWIEITKRKRIYINGKSHKEITAWVATTAEEFDFSKSYQYHLHYELPYEIDDNSVFNCKSNKELEKLAKLTELAQNAMDTFLKKEGLTSTIRVWPHHFDIGAFAELTDNSGKSIGLGMAIPDSVMDKHYFYISGYKGHDSLETDKFSELSHGEWKNNGFKGAVLDAVATDEKTATNFFQEAFACFKT</sequence>
<proteinExistence type="predicted"/>
<reference evidence="2" key="1">
    <citation type="journal article" date="2019" name="Int. J. Syst. Evol. Microbiol.">
        <title>The Global Catalogue of Microorganisms (GCM) 10K type strain sequencing project: providing services to taxonomists for standard genome sequencing and annotation.</title>
        <authorList>
            <consortium name="The Broad Institute Genomics Platform"/>
            <consortium name="The Broad Institute Genome Sequencing Center for Infectious Disease"/>
            <person name="Wu L."/>
            <person name="Ma J."/>
        </authorList>
    </citation>
    <scope>NUCLEOTIDE SEQUENCE [LARGE SCALE GENOMIC DNA]</scope>
    <source>
        <strain evidence="2">KCTC 52368</strain>
    </source>
</reference>
<dbReference type="Proteomes" id="UP001597526">
    <property type="component" value="Unassembled WGS sequence"/>
</dbReference>